<feature type="domain" description="Barstar (barnase inhibitor)" evidence="2">
    <location>
        <begin position="13"/>
        <end position="86"/>
    </location>
</feature>
<dbReference type="AlphaFoldDB" id="A0A2S8FAD3"/>
<dbReference type="Pfam" id="PF01337">
    <property type="entry name" value="Barstar"/>
    <property type="match status" value="1"/>
</dbReference>
<dbReference type="EMBL" id="PUIA01000042">
    <property type="protein sequence ID" value="PQO29109.1"/>
    <property type="molecule type" value="Genomic_DNA"/>
</dbReference>
<comment type="similarity">
    <text evidence="1">Belongs to the barstar family.</text>
</comment>
<protein>
    <submittedName>
        <fullName evidence="3">Barnase inhibitor</fullName>
    </submittedName>
</protein>
<gene>
    <name evidence="3" type="ORF">C5Y96_15245</name>
</gene>
<evidence type="ECO:0000313" key="4">
    <source>
        <dbReference type="Proteomes" id="UP000240009"/>
    </source>
</evidence>
<accession>A0A2S8FAD3</accession>
<dbReference type="Gene3D" id="3.30.370.10">
    <property type="entry name" value="Barstar-like"/>
    <property type="match status" value="1"/>
</dbReference>
<organism evidence="3 4">
    <name type="scientific">Blastopirellula marina</name>
    <dbReference type="NCBI Taxonomy" id="124"/>
    <lineage>
        <taxon>Bacteria</taxon>
        <taxon>Pseudomonadati</taxon>
        <taxon>Planctomycetota</taxon>
        <taxon>Planctomycetia</taxon>
        <taxon>Pirellulales</taxon>
        <taxon>Pirellulaceae</taxon>
        <taxon>Blastopirellula</taxon>
    </lineage>
</organism>
<reference evidence="3 4" key="1">
    <citation type="submission" date="2018-02" db="EMBL/GenBank/DDBJ databases">
        <title>Comparative genomes isolates from brazilian mangrove.</title>
        <authorList>
            <person name="Araujo J.E."/>
            <person name="Taketani R.G."/>
            <person name="Silva M.C.P."/>
            <person name="Loureco M.V."/>
            <person name="Andreote F.D."/>
        </authorList>
    </citation>
    <scope>NUCLEOTIDE SEQUENCE [LARGE SCALE GENOMIC DNA]</scope>
    <source>
        <strain evidence="3 4">HEX-2 MGV</strain>
    </source>
</reference>
<dbReference type="OrthoDB" id="7575400at2"/>
<evidence type="ECO:0000256" key="1">
    <source>
        <dbReference type="ARBA" id="ARBA00006845"/>
    </source>
</evidence>
<dbReference type="InterPro" id="IPR000468">
    <property type="entry name" value="Barstar"/>
</dbReference>
<dbReference type="RefSeq" id="WP_105354988.1">
    <property type="nucleotide sequence ID" value="NZ_PUIA01000042.1"/>
</dbReference>
<evidence type="ECO:0000313" key="3">
    <source>
        <dbReference type="EMBL" id="PQO29109.1"/>
    </source>
</evidence>
<sequence>MSEPLETRIVVPADIDSIEDLYTFLQDSLEFPGWFGRNLNALWDCATADINKPVCIVWPRHWSCGNPYHYLEAIRILDVLNEASQENPNLKIEIVE</sequence>
<dbReference type="InterPro" id="IPR035905">
    <property type="entry name" value="Barstar-like_sf"/>
</dbReference>
<evidence type="ECO:0000259" key="2">
    <source>
        <dbReference type="Pfam" id="PF01337"/>
    </source>
</evidence>
<proteinExistence type="inferred from homology"/>
<comment type="caution">
    <text evidence="3">The sequence shown here is derived from an EMBL/GenBank/DDBJ whole genome shotgun (WGS) entry which is preliminary data.</text>
</comment>
<name>A0A2S8FAD3_9BACT</name>
<dbReference type="Proteomes" id="UP000240009">
    <property type="component" value="Unassembled WGS sequence"/>
</dbReference>
<dbReference type="SUPFAM" id="SSF52038">
    <property type="entry name" value="Barstar-related"/>
    <property type="match status" value="1"/>
</dbReference>